<keyword evidence="1" id="KW-0812">Transmembrane</keyword>
<sequence length="225" mass="25079">MKNKPNYVAIIVFYILAIALRYISNKTALLSTVPNEIIRIVLQGAGPAIGAGIAMLIFKIKPVLSLKGNYNTLIVPILLYWFSPIALITVVQYLSNGSIAVISVFSILLYGLLEEVGWRGFLRQQLKPLPAWINIFIVATLWFVWHLNFELTSANLFFFGILLLGSWGIGKVADSTQSLLAVAAFHSLNNFFMQLNGTKIAILLALLLLWVLHLINKKKQKAKIV</sequence>
<dbReference type="RefSeq" id="WP_274269009.1">
    <property type="nucleotide sequence ID" value="NZ_CP117880.1"/>
</dbReference>
<keyword evidence="3" id="KW-0645">Protease</keyword>
<name>A0ABY7WPQ2_9SPHI</name>
<dbReference type="EMBL" id="CP117880">
    <property type="protein sequence ID" value="WDF70300.1"/>
    <property type="molecule type" value="Genomic_DNA"/>
</dbReference>
<accession>A0ABY7WPQ2</accession>
<feature type="domain" description="CAAX prenyl protease 2/Lysostaphin resistance protein A-like" evidence="2">
    <location>
        <begin position="99"/>
        <end position="192"/>
    </location>
</feature>
<evidence type="ECO:0000313" key="3">
    <source>
        <dbReference type="EMBL" id="WDF70300.1"/>
    </source>
</evidence>
<proteinExistence type="predicted"/>
<keyword evidence="3" id="KW-0378">Hydrolase</keyword>
<evidence type="ECO:0000259" key="2">
    <source>
        <dbReference type="Pfam" id="PF02517"/>
    </source>
</evidence>
<keyword evidence="1" id="KW-0472">Membrane</keyword>
<feature type="transmembrane region" description="Helical" evidence="1">
    <location>
        <begin position="129"/>
        <end position="145"/>
    </location>
</feature>
<keyword evidence="1" id="KW-1133">Transmembrane helix</keyword>
<feature type="transmembrane region" description="Helical" evidence="1">
    <location>
        <begin position="37"/>
        <end position="58"/>
    </location>
</feature>
<evidence type="ECO:0000256" key="1">
    <source>
        <dbReference type="SAM" id="Phobius"/>
    </source>
</evidence>
<feature type="transmembrane region" description="Helical" evidence="1">
    <location>
        <begin position="151"/>
        <end position="169"/>
    </location>
</feature>
<keyword evidence="4" id="KW-1185">Reference proteome</keyword>
<gene>
    <name evidence="3" type="ORF">PQ465_07950</name>
</gene>
<dbReference type="Proteomes" id="UP001221558">
    <property type="component" value="Chromosome"/>
</dbReference>
<feature type="transmembrane region" description="Helical" evidence="1">
    <location>
        <begin position="198"/>
        <end position="215"/>
    </location>
</feature>
<dbReference type="GO" id="GO:0008237">
    <property type="term" value="F:metallopeptidase activity"/>
    <property type="evidence" value="ECO:0007669"/>
    <property type="project" value="UniProtKB-KW"/>
</dbReference>
<keyword evidence="3" id="KW-0482">Metalloprotease</keyword>
<protein>
    <submittedName>
        <fullName evidence="3">CPBP family intramembrane metalloprotease</fullName>
    </submittedName>
</protein>
<organism evidence="3 4">
    <name type="scientific">Sphingobacterium oryzagri</name>
    <dbReference type="NCBI Taxonomy" id="3025669"/>
    <lineage>
        <taxon>Bacteria</taxon>
        <taxon>Pseudomonadati</taxon>
        <taxon>Bacteroidota</taxon>
        <taxon>Sphingobacteriia</taxon>
        <taxon>Sphingobacteriales</taxon>
        <taxon>Sphingobacteriaceae</taxon>
        <taxon>Sphingobacterium</taxon>
    </lineage>
</organism>
<dbReference type="InterPro" id="IPR003675">
    <property type="entry name" value="Rce1/LyrA-like_dom"/>
</dbReference>
<feature type="transmembrane region" description="Helical" evidence="1">
    <location>
        <begin position="7"/>
        <end position="25"/>
    </location>
</feature>
<reference evidence="3 4" key="1">
    <citation type="submission" date="2023-02" db="EMBL/GenBank/DDBJ databases">
        <title>Genome sequence of Sphingobacterium sp. KACC 22765.</title>
        <authorList>
            <person name="Kim S."/>
            <person name="Heo J."/>
            <person name="Kwon S.-W."/>
        </authorList>
    </citation>
    <scope>NUCLEOTIDE SEQUENCE [LARGE SCALE GENOMIC DNA]</scope>
    <source>
        <strain evidence="3 4">KACC 22765</strain>
    </source>
</reference>
<dbReference type="Pfam" id="PF02517">
    <property type="entry name" value="Rce1-like"/>
    <property type="match status" value="1"/>
</dbReference>
<feature type="transmembrane region" description="Helical" evidence="1">
    <location>
        <begin position="70"/>
        <end position="93"/>
    </location>
</feature>
<evidence type="ECO:0000313" key="4">
    <source>
        <dbReference type="Proteomes" id="UP001221558"/>
    </source>
</evidence>
<feature type="transmembrane region" description="Helical" evidence="1">
    <location>
        <begin position="99"/>
        <end position="117"/>
    </location>
</feature>